<comment type="caution">
    <text evidence="1">The sequence shown here is derived from an EMBL/GenBank/DDBJ whole genome shotgun (WGS) entry which is preliminary data.</text>
</comment>
<keyword evidence="2" id="KW-1185">Reference proteome</keyword>
<evidence type="ECO:0000313" key="1">
    <source>
        <dbReference type="EMBL" id="MBW0526959.1"/>
    </source>
</evidence>
<gene>
    <name evidence="1" type="ORF">O181_066674</name>
</gene>
<reference evidence="1" key="1">
    <citation type="submission" date="2021-03" db="EMBL/GenBank/DDBJ databases">
        <title>Draft genome sequence of rust myrtle Austropuccinia psidii MF-1, a brazilian biotype.</title>
        <authorList>
            <person name="Quecine M.C."/>
            <person name="Pachon D.M.R."/>
            <person name="Bonatelli M.L."/>
            <person name="Correr F.H."/>
            <person name="Franceschini L.M."/>
            <person name="Leite T.F."/>
            <person name="Margarido G.R.A."/>
            <person name="Almeida C.A."/>
            <person name="Ferrarezi J.A."/>
            <person name="Labate C.A."/>
        </authorList>
    </citation>
    <scope>NUCLEOTIDE SEQUENCE</scope>
    <source>
        <strain evidence="1">MF-1</strain>
    </source>
</reference>
<name>A0A9Q3I5S4_9BASI</name>
<organism evidence="1 2">
    <name type="scientific">Austropuccinia psidii MF-1</name>
    <dbReference type="NCBI Taxonomy" id="1389203"/>
    <lineage>
        <taxon>Eukaryota</taxon>
        <taxon>Fungi</taxon>
        <taxon>Dikarya</taxon>
        <taxon>Basidiomycota</taxon>
        <taxon>Pucciniomycotina</taxon>
        <taxon>Pucciniomycetes</taxon>
        <taxon>Pucciniales</taxon>
        <taxon>Sphaerophragmiaceae</taxon>
        <taxon>Austropuccinia</taxon>
    </lineage>
</organism>
<proteinExistence type="predicted"/>
<dbReference type="EMBL" id="AVOT02033104">
    <property type="protein sequence ID" value="MBW0526959.1"/>
    <property type="molecule type" value="Genomic_DNA"/>
</dbReference>
<evidence type="ECO:0008006" key="3">
    <source>
        <dbReference type="Google" id="ProtNLM"/>
    </source>
</evidence>
<dbReference type="Proteomes" id="UP000765509">
    <property type="component" value="Unassembled WGS sequence"/>
</dbReference>
<sequence length="138" mass="15345">MTGGWLLWEPSTNKMVQLASVVFPQFQPSAVSAAPVAKGSLSHVVNSMTLGEVPTEHLFDAETQAIDSLFLAKDINIPKHLAKALSGSHREQWRQACLAELDQMAARDVWEVVEKQSHMKTIGHQWVFELKRKPKGSV</sequence>
<protein>
    <recommendedName>
        <fullName evidence="3">Reverse transcriptase Ty1/copia-type domain-containing protein</fullName>
    </recommendedName>
</protein>
<dbReference type="AlphaFoldDB" id="A0A9Q3I5S4"/>
<accession>A0A9Q3I5S4</accession>
<evidence type="ECO:0000313" key="2">
    <source>
        <dbReference type="Proteomes" id="UP000765509"/>
    </source>
</evidence>